<evidence type="ECO:0000256" key="2">
    <source>
        <dbReference type="ARBA" id="ARBA00022679"/>
    </source>
</evidence>
<evidence type="ECO:0000256" key="4">
    <source>
        <dbReference type="RuleBase" id="RU363018"/>
    </source>
</evidence>
<protein>
    <recommendedName>
        <fullName evidence="4">Alkyl transferase</fullName>
        <ecNumber evidence="4">2.5.1.-</ecNumber>
    </recommendedName>
</protein>
<dbReference type="AlphaFoldDB" id="A0AA35WCF0"/>
<dbReference type="NCBIfam" id="TIGR00055">
    <property type="entry name" value="uppS"/>
    <property type="match status" value="1"/>
</dbReference>
<dbReference type="EMBL" id="CASHTH010000973">
    <property type="protein sequence ID" value="CAI8009550.1"/>
    <property type="molecule type" value="Genomic_DNA"/>
</dbReference>
<dbReference type="CDD" id="cd00475">
    <property type="entry name" value="Cis_IPPS"/>
    <property type="match status" value="1"/>
</dbReference>
<dbReference type="PANTHER" id="PTHR10291">
    <property type="entry name" value="DEHYDRODOLICHYL DIPHOSPHATE SYNTHASE FAMILY MEMBER"/>
    <property type="match status" value="1"/>
</dbReference>
<comment type="catalytic activity">
    <reaction evidence="3">
        <text>n isopentenyl diphosphate + (2E,6E)-farnesyl diphosphate = a di-trans,poly-cis-polyprenyl diphosphate + n diphosphate</text>
        <dbReference type="Rhea" id="RHEA:53008"/>
        <dbReference type="Rhea" id="RHEA-COMP:19494"/>
        <dbReference type="ChEBI" id="CHEBI:33019"/>
        <dbReference type="ChEBI" id="CHEBI:128769"/>
        <dbReference type="ChEBI" id="CHEBI:136960"/>
        <dbReference type="ChEBI" id="CHEBI:175763"/>
        <dbReference type="EC" id="2.5.1.87"/>
    </reaction>
</comment>
<dbReference type="InterPro" id="IPR001441">
    <property type="entry name" value="UPP_synth-like"/>
</dbReference>
<dbReference type="GO" id="GO:0016094">
    <property type="term" value="P:polyprenol biosynthetic process"/>
    <property type="evidence" value="ECO:0007669"/>
    <property type="project" value="TreeGrafter"/>
</dbReference>
<keyword evidence="2 4" id="KW-0808">Transferase</keyword>
<dbReference type="GO" id="GO:0008834">
    <property type="term" value="F:ditrans,polycis-undecaprenyl-diphosphate synthase [(2E,6E)-farnesyl-diphosphate specific] activity"/>
    <property type="evidence" value="ECO:0007669"/>
    <property type="project" value="TreeGrafter"/>
</dbReference>
<organism evidence="6 7">
    <name type="scientific">Geodia barretti</name>
    <name type="common">Barrett's horny sponge</name>
    <dbReference type="NCBI Taxonomy" id="519541"/>
    <lineage>
        <taxon>Eukaryota</taxon>
        <taxon>Metazoa</taxon>
        <taxon>Porifera</taxon>
        <taxon>Demospongiae</taxon>
        <taxon>Heteroscleromorpha</taxon>
        <taxon>Tetractinellida</taxon>
        <taxon>Astrophorina</taxon>
        <taxon>Geodiidae</taxon>
        <taxon>Geodia</taxon>
    </lineage>
</organism>
<evidence type="ECO:0000313" key="6">
    <source>
        <dbReference type="EMBL" id="CAI8009550.1"/>
    </source>
</evidence>
<dbReference type="InterPro" id="IPR036424">
    <property type="entry name" value="UPP_synth-like_sf"/>
</dbReference>
<evidence type="ECO:0000313" key="7">
    <source>
        <dbReference type="Proteomes" id="UP001174909"/>
    </source>
</evidence>
<dbReference type="Gene3D" id="3.40.1180.10">
    <property type="entry name" value="Decaprenyl diphosphate synthase-like"/>
    <property type="match status" value="1"/>
</dbReference>
<dbReference type="Pfam" id="PF01255">
    <property type="entry name" value="Prenyltransf"/>
    <property type="match status" value="1"/>
</dbReference>
<sequence length="223" mass="25127">MATGAGRGHGACRERQATGAAPRSCERSSKACSSRGIRYLTIYAFSSENWKRPVGEVEDLMGLLRLYLRREVADLRGNGVQIAFIGDPSRLSKEINALISEAEESTRHNATLTLTVAVNYGGRQEIVDTVRRIAEQVRDGDLDADQISEETFQRHLQTRNLPDLDLVIRTSGEQRLSNFLLWQSAYTELVFVPTLWPDFTLEHLDEAIGEFQRRERRYGGARG</sequence>
<dbReference type="InterPro" id="IPR018520">
    <property type="entry name" value="UPP_synth-like_CS"/>
</dbReference>
<name>A0AA35WCF0_GEOBA</name>
<comment type="similarity">
    <text evidence="4">Belongs to the UPP synthase family.</text>
</comment>
<dbReference type="GO" id="GO:0000287">
    <property type="term" value="F:magnesium ion binding"/>
    <property type="evidence" value="ECO:0007669"/>
    <property type="project" value="TreeGrafter"/>
</dbReference>
<dbReference type="PROSITE" id="PS01066">
    <property type="entry name" value="UPP_SYNTHASE"/>
    <property type="match status" value="1"/>
</dbReference>
<feature type="region of interest" description="Disordered" evidence="5">
    <location>
        <begin position="1"/>
        <end position="20"/>
    </location>
</feature>
<dbReference type="SUPFAM" id="SSF64005">
    <property type="entry name" value="Undecaprenyl diphosphate synthase"/>
    <property type="match status" value="1"/>
</dbReference>
<gene>
    <name evidence="6" type="ORF">GBAR_LOCUS6399</name>
</gene>
<keyword evidence="7" id="KW-1185">Reference proteome</keyword>
<evidence type="ECO:0000256" key="5">
    <source>
        <dbReference type="SAM" id="MobiDB-lite"/>
    </source>
</evidence>
<dbReference type="GO" id="GO:0005829">
    <property type="term" value="C:cytosol"/>
    <property type="evidence" value="ECO:0007669"/>
    <property type="project" value="TreeGrafter"/>
</dbReference>
<accession>A0AA35WCF0</accession>
<comment type="caution">
    <text evidence="6">The sequence shown here is derived from an EMBL/GenBank/DDBJ whole genome shotgun (WGS) entry which is preliminary data.</text>
</comment>
<dbReference type="Proteomes" id="UP001174909">
    <property type="component" value="Unassembled WGS sequence"/>
</dbReference>
<dbReference type="PANTHER" id="PTHR10291:SF0">
    <property type="entry name" value="DEHYDRODOLICHYL DIPHOSPHATE SYNTHASE 2"/>
    <property type="match status" value="1"/>
</dbReference>
<dbReference type="HAMAP" id="MF_01139">
    <property type="entry name" value="ISPT"/>
    <property type="match status" value="1"/>
</dbReference>
<evidence type="ECO:0000256" key="1">
    <source>
        <dbReference type="ARBA" id="ARBA00001946"/>
    </source>
</evidence>
<proteinExistence type="inferred from homology"/>
<dbReference type="EC" id="2.5.1.-" evidence="4"/>
<reference evidence="6" key="1">
    <citation type="submission" date="2023-03" db="EMBL/GenBank/DDBJ databases">
        <authorList>
            <person name="Steffen K."/>
            <person name="Cardenas P."/>
        </authorList>
    </citation>
    <scope>NUCLEOTIDE SEQUENCE</scope>
</reference>
<evidence type="ECO:0000256" key="3">
    <source>
        <dbReference type="ARBA" id="ARBA00047353"/>
    </source>
</evidence>
<comment type="cofactor">
    <cofactor evidence="1">
        <name>Mg(2+)</name>
        <dbReference type="ChEBI" id="CHEBI:18420"/>
    </cofactor>
</comment>